<keyword evidence="3" id="KW-1185">Reference proteome</keyword>
<keyword evidence="1" id="KW-0812">Transmembrane</keyword>
<gene>
    <name evidence="2" type="ORF">AAG747_11875</name>
</gene>
<evidence type="ECO:0000313" key="2">
    <source>
        <dbReference type="EMBL" id="MEN7548613.1"/>
    </source>
</evidence>
<dbReference type="PANTHER" id="PTHR35337">
    <property type="entry name" value="SLR1478 PROTEIN"/>
    <property type="match status" value="1"/>
</dbReference>
<keyword evidence="1" id="KW-0472">Membrane</keyword>
<name>A0AAW9SBA3_9BACT</name>
<dbReference type="Pfam" id="PF01944">
    <property type="entry name" value="SpoIIM"/>
    <property type="match status" value="1"/>
</dbReference>
<dbReference type="PANTHER" id="PTHR35337:SF1">
    <property type="entry name" value="SLR1478 PROTEIN"/>
    <property type="match status" value="1"/>
</dbReference>
<comment type="caution">
    <text evidence="2">The sequence shown here is derived from an EMBL/GenBank/DDBJ whole genome shotgun (WGS) entry which is preliminary data.</text>
</comment>
<feature type="transmembrane region" description="Helical" evidence="1">
    <location>
        <begin position="288"/>
        <end position="308"/>
    </location>
</feature>
<dbReference type="Proteomes" id="UP001403385">
    <property type="component" value="Unassembled WGS sequence"/>
</dbReference>
<keyword evidence="1" id="KW-1133">Transmembrane helix</keyword>
<evidence type="ECO:0000256" key="1">
    <source>
        <dbReference type="SAM" id="Phobius"/>
    </source>
</evidence>
<dbReference type="AlphaFoldDB" id="A0AAW9SBA3"/>
<organism evidence="2 3">
    <name type="scientific">Rapidithrix thailandica</name>
    <dbReference type="NCBI Taxonomy" id="413964"/>
    <lineage>
        <taxon>Bacteria</taxon>
        <taxon>Pseudomonadati</taxon>
        <taxon>Bacteroidota</taxon>
        <taxon>Cytophagia</taxon>
        <taxon>Cytophagales</taxon>
        <taxon>Flammeovirgaceae</taxon>
        <taxon>Rapidithrix</taxon>
    </lineage>
</organism>
<dbReference type="EMBL" id="JBDKWZ010000006">
    <property type="protein sequence ID" value="MEN7548613.1"/>
    <property type="molecule type" value="Genomic_DNA"/>
</dbReference>
<feature type="transmembrane region" description="Helical" evidence="1">
    <location>
        <begin position="100"/>
        <end position="119"/>
    </location>
</feature>
<protein>
    <submittedName>
        <fullName evidence="2">Stage II sporulation protein M</fullName>
    </submittedName>
</protein>
<dbReference type="InterPro" id="IPR002798">
    <property type="entry name" value="SpoIIM-like"/>
</dbReference>
<proteinExistence type="predicted"/>
<feature type="transmembrane region" description="Helical" evidence="1">
    <location>
        <begin position="258"/>
        <end position="276"/>
    </location>
</feature>
<feature type="transmembrane region" description="Helical" evidence="1">
    <location>
        <begin position="169"/>
        <end position="189"/>
    </location>
</feature>
<feature type="transmembrane region" description="Helical" evidence="1">
    <location>
        <begin position="225"/>
        <end position="246"/>
    </location>
</feature>
<sequence>MRESLFIQKNKKKWERTDRWLKDPSEHNPDTLADLFIELTDDLSYAKTYYPKSQITTYLNQLTATAHQIIYKNKKEKSSRILTFWTQELPQVLAEAYPQILYATLFFLTFVLIGVVSAAHDDTFVRLIMGDAYVNMTIENIKNNDPMAVYKQASELDMFFAITLNNIRVSFYAFAMGILGSVGTLFILLNNGIMLGAFQYFFFKYDLLFTSVLTIWIHGTLEISAIMIAGGAGLCMGNSLLFPGTYSRYQSFLKGVKRGLKIIVGLIPIFIMAGFLEGFVTRHTEFPVFVKLCIIIASAALIVWYFFILPYRIRKASQAPKNQPLQTLTQKHE</sequence>
<evidence type="ECO:0000313" key="3">
    <source>
        <dbReference type="Proteomes" id="UP001403385"/>
    </source>
</evidence>
<reference evidence="2 3" key="1">
    <citation type="submission" date="2024-04" db="EMBL/GenBank/DDBJ databases">
        <title>Novel genus in family Flammeovirgaceae.</title>
        <authorList>
            <person name="Nguyen T.H."/>
            <person name="Vuong T.Q."/>
            <person name="Le H."/>
            <person name="Kim S.-G."/>
        </authorList>
    </citation>
    <scope>NUCLEOTIDE SEQUENCE [LARGE SCALE GENOMIC DNA]</scope>
    <source>
        <strain evidence="2 3">JCM 23209</strain>
    </source>
</reference>
<dbReference type="RefSeq" id="WP_346821391.1">
    <property type="nucleotide sequence ID" value="NZ_JBDKWZ010000006.1"/>
</dbReference>
<accession>A0AAW9SBA3</accession>
<feature type="transmembrane region" description="Helical" evidence="1">
    <location>
        <begin position="201"/>
        <end position="219"/>
    </location>
</feature>